<evidence type="ECO:0000256" key="1">
    <source>
        <dbReference type="SAM" id="Phobius"/>
    </source>
</evidence>
<dbReference type="AlphaFoldDB" id="A0A0H5QGG8"/>
<feature type="transmembrane region" description="Helical" evidence="1">
    <location>
        <begin position="18"/>
        <end position="37"/>
    </location>
</feature>
<reference evidence="2" key="2">
    <citation type="submission" date="2015-07" db="EMBL/GenBank/DDBJ databases">
        <title>Plasmids, circular viruses and viroids from rat gut.</title>
        <authorList>
            <person name="Jorgensen T.J."/>
            <person name="Hansen M.A."/>
            <person name="Xu Z."/>
            <person name="Tabak M.A."/>
            <person name="Sorensen S.J."/>
            <person name="Hansen L.H."/>
        </authorList>
    </citation>
    <scope>NUCLEOTIDE SEQUENCE</scope>
    <source>
        <strain evidence="2">RGRH0474</strain>
    </source>
</reference>
<reference evidence="2" key="1">
    <citation type="submission" date="2015-06" db="EMBL/GenBank/DDBJ databases">
        <authorList>
            <person name="Joergensen T."/>
        </authorList>
    </citation>
    <scope>NUCLEOTIDE SEQUENCE</scope>
    <source>
        <strain evidence="2">RGRH0474</strain>
    </source>
</reference>
<keyword evidence="1" id="KW-0812">Transmembrane</keyword>
<sequence>MIWVYTIFAHYHTIPSLYLLYPCSWIITAIAEMVYFVRCYRRAVRIYAPQG</sequence>
<organism evidence="2">
    <name type="scientific">uncultured prokaryote</name>
    <dbReference type="NCBI Taxonomy" id="198431"/>
    <lineage>
        <taxon>unclassified sequences</taxon>
        <taxon>environmental samples</taxon>
    </lineage>
</organism>
<keyword evidence="1" id="KW-1133">Transmembrane helix</keyword>
<protein>
    <recommendedName>
        <fullName evidence="3">Ammonia monooxygenase</fullName>
    </recommendedName>
</protein>
<evidence type="ECO:0000313" key="2">
    <source>
        <dbReference type="EMBL" id="CRY95092.1"/>
    </source>
</evidence>
<keyword evidence="1" id="KW-0472">Membrane</keyword>
<evidence type="ECO:0008006" key="3">
    <source>
        <dbReference type="Google" id="ProtNLM"/>
    </source>
</evidence>
<proteinExistence type="predicted"/>
<name>A0A0H5QGG8_9ZZZZ</name>
<accession>A0A0H5QGG8</accession>
<dbReference type="EMBL" id="LN853115">
    <property type="protein sequence ID" value="CRY95092.1"/>
    <property type="molecule type" value="Genomic_DNA"/>
</dbReference>